<keyword evidence="2" id="KW-0521">NADP</keyword>
<dbReference type="InterPro" id="IPR016162">
    <property type="entry name" value="Ald_DH_N"/>
</dbReference>
<gene>
    <name evidence="5" type="ORF">SAMN02745753_02246</name>
</gene>
<keyword evidence="3" id="KW-0560">Oxidoreductase</keyword>
<evidence type="ECO:0000256" key="1">
    <source>
        <dbReference type="ARBA" id="ARBA00009986"/>
    </source>
</evidence>
<dbReference type="SUPFAM" id="SSF53720">
    <property type="entry name" value="ALDH-like"/>
    <property type="match status" value="1"/>
</dbReference>
<dbReference type="GO" id="GO:0004777">
    <property type="term" value="F:succinate-semialdehyde dehydrogenase (NAD+) activity"/>
    <property type="evidence" value="ECO:0007669"/>
    <property type="project" value="TreeGrafter"/>
</dbReference>
<dbReference type="FunFam" id="3.40.605.10:FF:000012">
    <property type="entry name" value="NAD-dependent succinate-semialdehyde dehydrogenase"/>
    <property type="match status" value="1"/>
</dbReference>
<evidence type="ECO:0000313" key="6">
    <source>
        <dbReference type="Proteomes" id="UP000184517"/>
    </source>
</evidence>
<dbReference type="RefSeq" id="WP_072839788.1">
    <property type="nucleotide sequence ID" value="NZ_FQVF01000009.1"/>
</dbReference>
<name>A0A1M5CTM5_9GAMM</name>
<dbReference type="Proteomes" id="UP000184517">
    <property type="component" value="Unassembled WGS sequence"/>
</dbReference>
<dbReference type="EMBL" id="FQVF01000009">
    <property type="protein sequence ID" value="SHF58094.1"/>
    <property type="molecule type" value="Genomic_DNA"/>
</dbReference>
<accession>A0A1M5CTM5</accession>
<dbReference type="InterPro" id="IPR016161">
    <property type="entry name" value="Ald_DH/histidinol_DH"/>
</dbReference>
<dbReference type="InterPro" id="IPR047110">
    <property type="entry name" value="GABD/Sad-like"/>
</dbReference>
<dbReference type="Gene3D" id="3.40.605.10">
    <property type="entry name" value="Aldehyde Dehydrogenase, Chain A, domain 1"/>
    <property type="match status" value="1"/>
</dbReference>
<dbReference type="Gene3D" id="3.40.309.10">
    <property type="entry name" value="Aldehyde Dehydrogenase, Chain A, domain 2"/>
    <property type="match status" value="1"/>
</dbReference>
<sequence>MLTAAKLETATLESINPTTGQALPSCEALTLDEARSAIDKVAAGFAGWKATSYPKRAAILKAVAASMRENKHELADLMALEMGKPIKEGVAEVEKSAWCAEYYADNGEAFLTPETLESDASHSYVQYPPLGTVLGILPWNAPVWLALRFLAPALMAGNTCVLKADPNVPATANKLVECFYQAGVPENVVANLAVANSVASKMIDHPKVKAVSFTGSSKAGQFIASQAAAGLKPAVLELGGSDPCILMADADLEKALDIITLSRMVNAGQSCISVKRLFVEKSIYNEVCEALGERFRKLKCGDPRDESNNLGPLAREDLRDQLHRQVSESIEAGARCLIGGDLPSRSGFFYPPTLLVDVKPGMTVFEEETFGPVLSVTPIDTIDQALELANDTEYGLGASIWTSSQVAIDRAIETLQSGQIAVNGIVKSDPRLPSGGIGKSGYGRELGPQGIREFVNVQQIWIA</sequence>
<protein>
    <submittedName>
        <fullName evidence="5">Succinate-semialdehyde dehydrogenase / glutarate-semialdehyde dehydrogenase</fullName>
    </submittedName>
</protein>
<proteinExistence type="inferred from homology"/>
<dbReference type="FunFam" id="3.40.309.10:FF:000009">
    <property type="entry name" value="Aldehyde dehydrogenase A"/>
    <property type="match status" value="1"/>
</dbReference>
<dbReference type="STRING" id="1122206.SAMN02745753_02246"/>
<dbReference type="PANTHER" id="PTHR43217">
    <property type="entry name" value="SUCCINATE SEMIALDEHYDE DEHYDROGENASE [NAD(P)+] SAD"/>
    <property type="match status" value="1"/>
</dbReference>
<dbReference type="GO" id="GO:0004030">
    <property type="term" value="F:aldehyde dehydrogenase [NAD(P)+] activity"/>
    <property type="evidence" value="ECO:0007669"/>
    <property type="project" value="InterPro"/>
</dbReference>
<reference evidence="6" key="1">
    <citation type="submission" date="2016-11" db="EMBL/GenBank/DDBJ databases">
        <authorList>
            <person name="Varghese N."/>
            <person name="Submissions S."/>
        </authorList>
    </citation>
    <scope>NUCLEOTIDE SEQUENCE [LARGE SCALE GENOMIC DNA]</scope>
    <source>
        <strain evidence="6">DSM 16579</strain>
    </source>
</reference>
<dbReference type="InterPro" id="IPR015590">
    <property type="entry name" value="Aldehyde_DH_dom"/>
</dbReference>
<organism evidence="5 6">
    <name type="scientific">Marinomonas polaris DSM 16579</name>
    <dbReference type="NCBI Taxonomy" id="1122206"/>
    <lineage>
        <taxon>Bacteria</taxon>
        <taxon>Pseudomonadati</taxon>
        <taxon>Pseudomonadota</taxon>
        <taxon>Gammaproteobacteria</taxon>
        <taxon>Oceanospirillales</taxon>
        <taxon>Oceanospirillaceae</taxon>
        <taxon>Marinomonas</taxon>
    </lineage>
</organism>
<keyword evidence="6" id="KW-1185">Reference proteome</keyword>
<evidence type="ECO:0000259" key="4">
    <source>
        <dbReference type="Pfam" id="PF00171"/>
    </source>
</evidence>
<evidence type="ECO:0000256" key="2">
    <source>
        <dbReference type="ARBA" id="ARBA00022857"/>
    </source>
</evidence>
<dbReference type="CDD" id="cd07100">
    <property type="entry name" value="ALDH_SSADH1_GabD1"/>
    <property type="match status" value="1"/>
</dbReference>
<dbReference type="Pfam" id="PF00171">
    <property type="entry name" value="Aldedh"/>
    <property type="match status" value="1"/>
</dbReference>
<dbReference type="InterPro" id="IPR016163">
    <property type="entry name" value="Ald_DH_C"/>
</dbReference>
<dbReference type="InterPro" id="IPR044148">
    <property type="entry name" value="ALDH_GabD1-like"/>
</dbReference>
<dbReference type="PANTHER" id="PTHR43217:SF1">
    <property type="entry name" value="SUCCINATE SEMIALDEHYDE DEHYDROGENASE [NAD(P)+] SAD"/>
    <property type="match status" value="1"/>
</dbReference>
<feature type="domain" description="Aldehyde dehydrogenase" evidence="4">
    <location>
        <begin position="10"/>
        <end position="460"/>
    </location>
</feature>
<dbReference type="OrthoDB" id="9812625at2"/>
<evidence type="ECO:0000313" key="5">
    <source>
        <dbReference type="EMBL" id="SHF58094.1"/>
    </source>
</evidence>
<dbReference type="AlphaFoldDB" id="A0A1M5CTM5"/>
<evidence type="ECO:0000256" key="3">
    <source>
        <dbReference type="ARBA" id="ARBA00023002"/>
    </source>
</evidence>
<comment type="similarity">
    <text evidence="1">Belongs to the aldehyde dehydrogenase family.</text>
</comment>